<dbReference type="Proteomes" id="UP000251402">
    <property type="component" value="Chromosome"/>
</dbReference>
<dbReference type="Pfam" id="PF14460">
    <property type="entry name" value="Prok-E2_D"/>
    <property type="match status" value="1"/>
</dbReference>
<protein>
    <submittedName>
        <fullName evidence="2">PRTRC system protein B</fullName>
    </submittedName>
</protein>
<evidence type="ECO:0000313" key="2">
    <source>
        <dbReference type="EMBL" id="QEM13699.1"/>
    </source>
</evidence>
<dbReference type="EMBL" id="CP043450">
    <property type="protein sequence ID" value="QEM13699.1"/>
    <property type="molecule type" value="Genomic_DNA"/>
</dbReference>
<keyword evidence="4" id="KW-1185">Reference proteome</keyword>
<evidence type="ECO:0000313" key="3">
    <source>
        <dbReference type="Proteomes" id="UP000250557"/>
    </source>
</evidence>
<dbReference type="OrthoDB" id="1030341at2"/>
<proteinExistence type="predicted"/>
<organism evidence="2 4">
    <name type="scientific">Mucilaginibacter rubeus</name>
    <dbReference type="NCBI Taxonomy" id="2027860"/>
    <lineage>
        <taxon>Bacteria</taxon>
        <taxon>Pseudomonadati</taxon>
        <taxon>Bacteroidota</taxon>
        <taxon>Sphingobacteriia</taxon>
        <taxon>Sphingobacteriales</taxon>
        <taxon>Sphingobacteriaceae</taxon>
        <taxon>Mucilaginibacter</taxon>
    </lineage>
</organism>
<dbReference type="RefSeq" id="WP_112571088.1">
    <property type="nucleotide sequence ID" value="NZ_CP043450.1"/>
</dbReference>
<name>A0A364WQS0_9SPHI</name>
<reference evidence="2 3" key="1">
    <citation type="submission" date="2019-08" db="EMBL/GenBank/DDBJ databases">
        <title>Comparative genome analysis confer to the adaptation heavy metal polluted environment.</title>
        <authorList>
            <person name="Li Y."/>
        </authorList>
    </citation>
    <scope>NUCLEOTIDE SEQUENCE [LARGE SCALE GENOMIC DNA]</scope>
    <source>
        <strain evidence="2">P1</strain>
        <strain evidence="1 3">P2</strain>
    </source>
</reference>
<gene>
    <name evidence="2" type="ORF">DEO27_028025</name>
    <name evidence="1" type="ORF">DIU31_022670</name>
</gene>
<evidence type="ECO:0000313" key="4">
    <source>
        <dbReference type="Proteomes" id="UP000251402"/>
    </source>
</evidence>
<dbReference type="EMBL" id="CP043451">
    <property type="protein sequence ID" value="QEM06182.1"/>
    <property type="molecule type" value="Genomic_DNA"/>
</dbReference>
<dbReference type="InterPro" id="IPR032787">
    <property type="entry name" value="Prok-E2_D"/>
</dbReference>
<evidence type="ECO:0000313" key="1">
    <source>
        <dbReference type="EMBL" id="QEM06182.1"/>
    </source>
</evidence>
<sequence>MKDLTNTFGNLYQPVKALLILQKTGNGHQSDFYIESYDMDVSGCPINGHPLSIQESHKLAKALQVNEKKAQGFLNPKGLMPVNVLTINSSSSGFAVWHTPPQQIKLLFIENLGIPSEMAHIPAMVWKAGKNSLQVFVITDTEFTENTPLYHAPFFNVYPDGRVCMGNVRISIPKDCGLEQFMELWQSYFFNSYFSHLFSGHQPVKGNIVQLWQHLTKTGEQFPTDVLIPNKFQIKHLIK</sequence>
<accession>A0A364WQS0</accession>
<dbReference type="KEGG" id="mrub:DEO27_028025"/>
<dbReference type="AlphaFoldDB" id="A0A364WQS0"/>
<dbReference type="Proteomes" id="UP000250557">
    <property type="component" value="Chromosome"/>
</dbReference>